<dbReference type="PROSITE" id="PS50975">
    <property type="entry name" value="ATP_GRASP"/>
    <property type="match status" value="2"/>
</dbReference>
<dbReference type="AlphaFoldDB" id="A0A9P1BPA7"/>
<dbReference type="Gene3D" id="3.30.470.20">
    <property type="entry name" value="ATP-grasp fold, B domain"/>
    <property type="match status" value="2"/>
</dbReference>
<dbReference type="InterPro" id="IPR029063">
    <property type="entry name" value="SAM-dependent_MTases_sf"/>
</dbReference>
<dbReference type="InterPro" id="IPR041472">
    <property type="entry name" value="BL00235/CARNS1_N"/>
</dbReference>
<dbReference type="SUPFAM" id="SSF53335">
    <property type="entry name" value="S-adenosyl-L-methionine-dependent methyltransferases"/>
    <property type="match status" value="1"/>
</dbReference>
<organism evidence="6">
    <name type="scientific">Cladocopium goreaui</name>
    <dbReference type="NCBI Taxonomy" id="2562237"/>
    <lineage>
        <taxon>Eukaryota</taxon>
        <taxon>Sar</taxon>
        <taxon>Alveolata</taxon>
        <taxon>Dinophyceae</taxon>
        <taxon>Suessiales</taxon>
        <taxon>Symbiodiniaceae</taxon>
        <taxon>Cladocopium</taxon>
    </lineage>
</organism>
<keyword evidence="1" id="KW-0436">Ligase</keyword>
<evidence type="ECO:0000259" key="5">
    <source>
        <dbReference type="PROSITE" id="PS50975"/>
    </source>
</evidence>
<feature type="domain" description="ATP-grasp" evidence="5">
    <location>
        <begin position="315"/>
        <end position="369"/>
    </location>
</feature>
<proteinExistence type="predicted"/>
<dbReference type="EMBL" id="CAMXCT030000208">
    <property type="protein sequence ID" value="CAL4762818.1"/>
    <property type="molecule type" value="Genomic_DNA"/>
</dbReference>
<name>A0A9P1BPA7_9DINO</name>
<evidence type="ECO:0000256" key="4">
    <source>
        <dbReference type="PROSITE-ProRule" id="PRU00409"/>
    </source>
</evidence>
<reference evidence="7 8" key="2">
    <citation type="submission" date="2024-05" db="EMBL/GenBank/DDBJ databases">
        <authorList>
            <person name="Chen Y."/>
            <person name="Shah S."/>
            <person name="Dougan E. K."/>
            <person name="Thang M."/>
            <person name="Chan C."/>
        </authorList>
    </citation>
    <scope>NUCLEOTIDE SEQUENCE [LARGE SCALE GENOMIC DNA]</scope>
</reference>
<dbReference type="GO" id="GO:0005524">
    <property type="term" value="F:ATP binding"/>
    <property type="evidence" value="ECO:0007669"/>
    <property type="project" value="UniProtKB-UniRule"/>
</dbReference>
<gene>
    <name evidence="6" type="ORF">C1SCF055_LOCUS3810</name>
</gene>
<feature type="domain" description="ATP-grasp" evidence="5">
    <location>
        <begin position="666"/>
        <end position="876"/>
    </location>
</feature>
<keyword evidence="2 4" id="KW-0547">Nucleotide-binding</keyword>
<evidence type="ECO:0000313" key="8">
    <source>
        <dbReference type="Proteomes" id="UP001152797"/>
    </source>
</evidence>
<dbReference type="EMBL" id="CAMXCT020000208">
    <property type="protein sequence ID" value="CAL1128881.1"/>
    <property type="molecule type" value="Genomic_DNA"/>
</dbReference>
<dbReference type="InterPro" id="IPR019410">
    <property type="entry name" value="Methyltransf_16"/>
</dbReference>
<protein>
    <submittedName>
        <fullName evidence="7">Carnosine synthase 1 (ATP-grasp domain-containin g protein 1)</fullName>
    </submittedName>
</protein>
<evidence type="ECO:0000313" key="7">
    <source>
        <dbReference type="EMBL" id="CAL4762818.1"/>
    </source>
</evidence>
<reference evidence="6" key="1">
    <citation type="submission" date="2022-10" db="EMBL/GenBank/DDBJ databases">
        <authorList>
            <person name="Chen Y."/>
            <person name="Dougan E. K."/>
            <person name="Chan C."/>
            <person name="Rhodes N."/>
            <person name="Thang M."/>
        </authorList>
    </citation>
    <scope>NUCLEOTIDE SEQUENCE</scope>
</reference>
<dbReference type="InterPro" id="IPR011761">
    <property type="entry name" value="ATP-grasp"/>
</dbReference>
<dbReference type="Pfam" id="PF18130">
    <property type="entry name" value="ATPgrasp_N"/>
    <property type="match status" value="1"/>
</dbReference>
<dbReference type="InterPro" id="IPR052032">
    <property type="entry name" value="ATP-dep_AA_Ligase"/>
</dbReference>
<dbReference type="Pfam" id="PF10294">
    <property type="entry name" value="Methyltransf_16"/>
    <property type="match status" value="1"/>
</dbReference>
<dbReference type="OrthoDB" id="434648at2759"/>
<sequence>MAAQTCFSGCCLPLKQLLSGPTPRTGGAVPDCSPWGPSPEVDLIPSHDRPCVGSWASPVPSMPAPWGTWEMVEGDLELRETPPAGTVTHLDGKPRRISRDAIAGAQPGRLQEIGISRTDSPSNFMWEQLLSSPGSLPQGLTEVECQKQTEKLVDKALATMPKAVGERLAKAPRRLLVQRSLQGQRLRRGILRGATLAFITTGYEGKRFIYEKAYELGVRIVVIDSPDSWSRKLVEEKKAVKFIPVDMMQSSSEVVKSCLAALEACEQDPVVGKIDGVCTFAELSVPLTARLAELLGLPGPLTSATDQARDKSLTRLAMRHNGLPTPPVHEIRSDADVEPAARRVGFPAVLKPVSGAASVGVKKVNSLEELQATYQARHKELGSLVVSSGNIVKVTLSDLKLGKTGGDGHPEDGLHPLGMRAGIYRPVQKDLETALSRRLQWHEMEKPFPMDCGAVKRKLLEILCLKEVSEEIQEAVNELMEALPEEEADIEIFDLFASPALRCWFLGHLGTEPNEIWTGVHHHATFKLHHCKKQDKIRRPIATSIYPSAKLLTELLLSCPELVRGKEVMELGAGFHGLPSLACAAAGAKAVRCTESEATALRQLEINVKDTDIQVEKLVWLDLPEDLPKFQVLLGADVVHDTWMAAALLRTLRRSLAPTSGRAVLVMPAAYHRFGVEEFQQLLQEEHASRECAEFRRWPRFGKGELPAKVYWGTGFHFLNQCLRIAVLKDDGSSGGKAINAESVIGARFLLESYLDGDEVDVDVIMSDGEWQFAAVSDNGPTLEPYFNETWAVSPSLLPRKKQVELRELAVSSVKALGFQDGIFHVELKYTTSHGAQLIEVNARMGDLDDLDEASIWSKSRPGWFQLGENWSPVICQTGLFRVVSL</sequence>
<dbReference type="Proteomes" id="UP001152797">
    <property type="component" value="Unassembled WGS sequence"/>
</dbReference>
<evidence type="ECO:0000256" key="2">
    <source>
        <dbReference type="ARBA" id="ARBA00022741"/>
    </source>
</evidence>
<dbReference type="PANTHER" id="PTHR43585">
    <property type="entry name" value="FUMIPYRROLE BIOSYNTHESIS PROTEIN C"/>
    <property type="match status" value="1"/>
</dbReference>
<dbReference type="Pfam" id="PF13535">
    <property type="entry name" value="ATP-grasp_4"/>
    <property type="match status" value="1"/>
</dbReference>
<dbReference type="Gene3D" id="3.40.50.20">
    <property type="match status" value="1"/>
</dbReference>
<evidence type="ECO:0000313" key="6">
    <source>
        <dbReference type="EMBL" id="CAI3975506.1"/>
    </source>
</evidence>
<keyword evidence="8" id="KW-1185">Reference proteome</keyword>
<dbReference type="SUPFAM" id="SSF56059">
    <property type="entry name" value="Glutathione synthetase ATP-binding domain-like"/>
    <property type="match status" value="2"/>
</dbReference>
<evidence type="ECO:0000256" key="1">
    <source>
        <dbReference type="ARBA" id="ARBA00022598"/>
    </source>
</evidence>
<dbReference type="Gene3D" id="3.40.50.150">
    <property type="entry name" value="Vaccinia Virus protein VP39"/>
    <property type="match status" value="1"/>
</dbReference>
<comment type="caution">
    <text evidence="6">The sequence shown here is derived from an EMBL/GenBank/DDBJ whole genome shotgun (WGS) entry which is preliminary data.</text>
</comment>
<keyword evidence="3 4" id="KW-0067">ATP-binding</keyword>
<dbReference type="PANTHER" id="PTHR43585:SF2">
    <property type="entry name" value="ATP-GRASP ENZYME FSQD"/>
    <property type="match status" value="1"/>
</dbReference>
<dbReference type="EMBL" id="CAMXCT010000208">
    <property type="protein sequence ID" value="CAI3975506.1"/>
    <property type="molecule type" value="Genomic_DNA"/>
</dbReference>
<evidence type="ECO:0000256" key="3">
    <source>
        <dbReference type="ARBA" id="ARBA00022840"/>
    </source>
</evidence>
<dbReference type="GO" id="GO:0046872">
    <property type="term" value="F:metal ion binding"/>
    <property type="evidence" value="ECO:0007669"/>
    <property type="project" value="InterPro"/>
</dbReference>
<dbReference type="GO" id="GO:0016874">
    <property type="term" value="F:ligase activity"/>
    <property type="evidence" value="ECO:0007669"/>
    <property type="project" value="UniProtKB-KW"/>
</dbReference>
<accession>A0A9P1BPA7</accession>